<dbReference type="VEuPathDB" id="MicrosporidiaDB:THOM_3141"/>
<feature type="coiled-coil region" evidence="1">
    <location>
        <begin position="44"/>
        <end position="106"/>
    </location>
</feature>
<dbReference type="Proteomes" id="UP000011185">
    <property type="component" value="Unassembled WGS sequence"/>
</dbReference>
<evidence type="ECO:0000313" key="2">
    <source>
        <dbReference type="EMBL" id="ELQ73945.1"/>
    </source>
</evidence>
<dbReference type="EMBL" id="JH994096">
    <property type="protein sequence ID" value="ELQ73945.1"/>
    <property type="molecule type" value="Genomic_DNA"/>
</dbReference>
<accession>L7JRM8</accession>
<reference evidence="2 3" key="1">
    <citation type="journal article" date="2012" name="PLoS Pathog.">
        <title>The genome of the obligate intracellular parasite Trachipleistophora hominis: new insights into microsporidian genome dynamics and reductive evolution.</title>
        <authorList>
            <person name="Heinz E."/>
            <person name="Williams T.A."/>
            <person name="Nakjang S."/>
            <person name="Noel C.J."/>
            <person name="Swan D.C."/>
            <person name="Goldberg A.V."/>
            <person name="Harris S.R."/>
            <person name="Weinmaier T."/>
            <person name="Markert S."/>
            <person name="Becher D."/>
            <person name="Bernhardt J."/>
            <person name="Dagan T."/>
            <person name="Hacker C."/>
            <person name="Lucocq J.M."/>
            <person name="Schweder T."/>
            <person name="Rattei T."/>
            <person name="Hall N."/>
            <person name="Hirt R.P."/>
            <person name="Embley T.M."/>
        </authorList>
    </citation>
    <scope>NUCLEOTIDE SEQUENCE [LARGE SCALE GENOMIC DNA]</scope>
</reference>
<dbReference type="HOGENOM" id="CLU_160884_0_0_1"/>
<dbReference type="InParanoid" id="L7JRM8"/>
<evidence type="ECO:0000313" key="3">
    <source>
        <dbReference type="Proteomes" id="UP000011185"/>
    </source>
</evidence>
<gene>
    <name evidence="2" type="ORF">THOM_3141</name>
</gene>
<organism evidence="2 3">
    <name type="scientific">Trachipleistophora hominis</name>
    <name type="common">Microsporidian parasite</name>
    <dbReference type="NCBI Taxonomy" id="72359"/>
    <lineage>
        <taxon>Eukaryota</taxon>
        <taxon>Fungi</taxon>
        <taxon>Fungi incertae sedis</taxon>
        <taxon>Microsporidia</taxon>
        <taxon>Pleistophoridae</taxon>
        <taxon>Trachipleistophora</taxon>
    </lineage>
</organism>
<dbReference type="OMA" id="PMQDNIR"/>
<proteinExistence type="predicted"/>
<dbReference type="OrthoDB" id="10318475at2759"/>
<sequence length="109" mass="13316">MSERIDLIEAYAKKNREKMRKCRKIERVMIRTRNTAVLLCNKRLEYVIEENVKLQAKNIELKREALEVLTRQYKLKQRIEELEMKKDVYKKKIKQLENMREAQSEQSED</sequence>
<name>L7JRM8_TRAHO</name>
<evidence type="ECO:0000256" key="1">
    <source>
        <dbReference type="SAM" id="Coils"/>
    </source>
</evidence>
<keyword evidence="3" id="KW-1185">Reference proteome</keyword>
<protein>
    <submittedName>
        <fullName evidence="2">Uncharacterized protein</fullName>
    </submittedName>
</protein>
<keyword evidence="1" id="KW-0175">Coiled coil</keyword>
<dbReference type="AlphaFoldDB" id="L7JRM8"/>